<reference evidence="20 21" key="1">
    <citation type="submission" date="2014-08" db="EMBL/GenBank/DDBJ databases">
        <title>Genome sequence of Tetragenococcus muriaticus.</title>
        <authorList>
            <person name="Chuea-nongthon C."/>
            <person name="Rodtong S."/>
            <person name="Yongsawatdigul J."/>
            <person name="Steele J.L."/>
            <person name="Liu X.-y."/>
            <person name="Speers J."/>
            <person name="Glasner J.D."/>
            <person name="Neeno-Eckwall E.C."/>
        </authorList>
    </citation>
    <scope>NUCLEOTIDE SEQUENCE [LARGE SCALE GENOMIC DNA]</scope>
    <source>
        <strain evidence="20 21">3MR10-3</strain>
    </source>
</reference>
<evidence type="ECO:0000256" key="7">
    <source>
        <dbReference type="ARBA" id="ARBA00019373"/>
    </source>
</evidence>
<keyword evidence="11 18" id="KW-0812">Transmembrane</keyword>
<evidence type="ECO:0000256" key="3">
    <source>
        <dbReference type="ARBA" id="ARBA00005119"/>
    </source>
</evidence>
<organism evidence="20 21">
    <name type="scientific">Tetragenococcus muriaticus 3MR10-3</name>
    <dbReference type="NCBI Taxonomy" id="1302648"/>
    <lineage>
        <taxon>Bacteria</taxon>
        <taxon>Bacillati</taxon>
        <taxon>Bacillota</taxon>
        <taxon>Bacilli</taxon>
        <taxon>Lactobacillales</taxon>
        <taxon>Enterococcaceae</taxon>
        <taxon>Tetragenococcus</taxon>
    </lineage>
</organism>
<dbReference type="PATRIC" id="fig|1302648.3.peg.1640"/>
<comment type="pathway">
    <text evidence="4">Lipid metabolism.</text>
</comment>
<evidence type="ECO:0000256" key="2">
    <source>
        <dbReference type="ARBA" id="ARBA00004651"/>
    </source>
</evidence>
<feature type="transmembrane region" description="Helical" evidence="19">
    <location>
        <begin position="84"/>
        <end position="101"/>
    </location>
</feature>
<evidence type="ECO:0000256" key="1">
    <source>
        <dbReference type="ARBA" id="ARBA00001698"/>
    </source>
</evidence>
<evidence type="ECO:0000256" key="18">
    <source>
        <dbReference type="RuleBase" id="RU003938"/>
    </source>
</evidence>
<evidence type="ECO:0000256" key="11">
    <source>
        <dbReference type="ARBA" id="ARBA00022692"/>
    </source>
</evidence>
<sequence length="268" mass="29517">MRRRVATAIIALALFLPIIFFDFGGIAVQLLGALLAVVGVYELFRMKGLALLSFEGILSTIGAIVLVLPNNPWFSYLPDTADKLILFYFVVMLLLGVSVISKNMYTIDEAGFPVLVSLYVGVGFQNFVEARATGLLVLLLGLFIVWATDIGAYMIGKKYGQRQLWPEISPNKTVEGALGGILSAVFVAIVFLILYPGSLYFEYGSFIMIFWTIILSIVGQFGDLVESAIKRHYQVKDAGNILPGHGGILDRFDSMLFVFPIMHLIGLF</sequence>
<feature type="transmembrane region" description="Helical" evidence="19">
    <location>
        <begin position="49"/>
        <end position="69"/>
    </location>
</feature>
<feature type="transmembrane region" description="Helical" evidence="19">
    <location>
        <begin position="203"/>
        <end position="222"/>
    </location>
</feature>
<keyword evidence="17" id="KW-1208">Phospholipid metabolism</keyword>
<feature type="transmembrane region" description="Helical" evidence="19">
    <location>
        <begin position="176"/>
        <end position="197"/>
    </location>
</feature>
<dbReference type="GO" id="GO:0005886">
    <property type="term" value="C:plasma membrane"/>
    <property type="evidence" value="ECO:0007669"/>
    <property type="project" value="UniProtKB-SubCell"/>
</dbReference>
<dbReference type="GO" id="GO:0004605">
    <property type="term" value="F:phosphatidate cytidylyltransferase activity"/>
    <property type="evidence" value="ECO:0007669"/>
    <property type="project" value="UniProtKB-EC"/>
</dbReference>
<evidence type="ECO:0000256" key="6">
    <source>
        <dbReference type="ARBA" id="ARBA00012487"/>
    </source>
</evidence>
<keyword evidence="16" id="KW-0594">Phospholipid biosynthesis</keyword>
<name>A0A091C256_9ENTE</name>
<evidence type="ECO:0000256" key="9">
    <source>
        <dbReference type="ARBA" id="ARBA00022516"/>
    </source>
</evidence>
<evidence type="ECO:0000256" key="15">
    <source>
        <dbReference type="ARBA" id="ARBA00023136"/>
    </source>
</evidence>
<dbReference type="Proteomes" id="UP000029381">
    <property type="component" value="Unassembled WGS sequence"/>
</dbReference>
<keyword evidence="9" id="KW-0444">Lipid biosynthesis</keyword>
<keyword evidence="15 19" id="KW-0472">Membrane</keyword>
<comment type="pathway">
    <text evidence="3 18">Phospholipid metabolism; CDP-diacylglycerol biosynthesis; CDP-diacylglycerol from sn-glycerol 3-phosphate: step 3/3.</text>
</comment>
<dbReference type="EMBL" id="JPVT01000176">
    <property type="protein sequence ID" value="KFN90152.1"/>
    <property type="molecule type" value="Genomic_DNA"/>
</dbReference>
<evidence type="ECO:0000256" key="10">
    <source>
        <dbReference type="ARBA" id="ARBA00022679"/>
    </source>
</evidence>
<protein>
    <recommendedName>
        <fullName evidence="7 18">Phosphatidate cytidylyltransferase</fullName>
        <ecNumber evidence="6 18">2.7.7.41</ecNumber>
    </recommendedName>
</protein>
<dbReference type="RefSeq" id="WP_038023826.1">
    <property type="nucleotide sequence ID" value="NZ_JPVT01000176.1"/>
</dbReference>
<dbReference type="PANTHER" id="PTHR46382:SF1">
    <property type="entry name" value="PHOSPHATIDATE CYTIDYLYLTRANSFERASE"/>
    <property type="match status" value="1"/>
</dbReference>
<dbReference type="Pfam" id="PF01148">
    <property type="entry name" value="CTP_transf_1"/>
    <property type="match status" value="1"/>
</dbReference>
<evidence type="ECO:0000256" key="19">
    <source>
        <dbReference type="SAM" id="Phobius"/>
    </source>
</evidence>
<comment type="catalytic activity">
    <reaction evidence="1 18">
        <text>a 1,2-diacyl-sn-glycero-3-phosphate + CTP + H(+) = a CDP-1,2-diacyl-sn-glycerol + diphosphate</text>
        <dbReference type="Rhea" id="RHEA:16229"/>
        <dbReference type="ChEBI" id="CHEBI:15378"/>
        <dbReference type="ChEBI" id="CHEBI:33019"/>
        <dbReference type="ChEBI" id="CHEBI:37563"/>
        <dbReference type="ChEBI" id="CHEBI:58332"/>
        <dbReference type="ChEBI" id="CHEBI:58608"/>
        <dbReference type="EC" id="2.7.7.41"/>
    </reaction>
</comment>
<evidence type="ECO:0000256" key="12">
    <source>
        <dbReference type="ARBA" id="ARBA00022695"/>
    </source>
</evidence>
<dbReference type="UniPathway" id="UPA00557">
    <property type="reaction ID" value="UER00614"/>
</dbReference>
<keyword evidence="13 19" id="KW-1133">Transmembrane helix</keyword>
<proteinExistence type="inferred from homology"/>
<evidence type="ECO:0000256" key="5">
    <source>
        <dbReference type="ARBA" id="ARBA00010185"/>
    </source>
</evidence>
<feature type="transmembrane region" description="Helical" evidence="19">
    <location>
        <begin position="134"/>
        <end position="155"/>
    </location>
</feature>
<dbReference type="PROSITE" id="PS01315">
    <property type="entry name" value="CDS"/>
    <property type="match status" value="1"/>
</dbReference>
<keyword evidence="14" id="KW-0443">Lipid metabolism</keyword>
<evidence type="ECO:0000256" key="17">
    <source>
        <dbReference type="ARBA" id="ARBA00023264"/>
    </source>
</evidence>
<comment type="caution">
    <text evidence="20">The sequence shown here is derived from an EMBL/GenBank/DDBJ whole genome shotgun (WGS) entry which is preliminary data.</text>
</comment>
<comment type="similarity">
    <text evidence="5 18">Belongs to the CDS family.</text>
</comment>
<dbReference type="GO" id="GO:0016024">
    <property type="term" value="P:CDP-diacylglycerol biosynthetic process"/>
    <property type="evidence" value="ECO:0007669"/>
    <property type="project" value="UniProtKB-UniPathway"/>
</dbReference>
<evidence type="ECO:0000256" key="14">
    <source>
        <dbReference type="ARBA" id="ARBA00023098"/>
    </source>
</evidence>
<feature type="transmembrane region" description="Helical" evidence="19">
    <location>
        <begin position="6"/>
        <end position="37"/>
    </location>
</feature>
<evidence type="ECO:0000256" key="4">
    <source>
        <dbReference type="ARBA" id="ARBA00005189"/>
    </source>
</evidence>
<keyword evidence="21" id="KW-1185">Reference proteome</keyword>
<feature type="transmembrane region" description="Helical" evidence="19">
    <location>
        <begin position="110"/>
        <end position="128"/>
    </location>
</feature>
<accession>A0A091C256</accession>
<keyword evidence="8" id="KW-1003">Cell membrane</keyword>
<evidence type="ECO:0000256" key="8">
    <source>
        <dbReference type="ARBA" id="ARBA00022475"/>
    </source>
</evidence>
<evidence type="ECO:0000256" key="13">
    <source>
        <dbReference type="ARBA" id="ARBA00022989"/>
    </source>
</evidence>
<keyword evidence="12 18" id="KW-0548">Nucleotidyltransferase</keyword>
<dbReference type="PANTHER" id="PTHR46382">
    <property type="entry name" value="PHOSPHATIDATE CYTIDYLYLTRANSFERASE"/>
    <property type="match status" value="1"/>
</dbReference>
<gene>
    <name evidence="20" type="ORF">TMU3MR103_1678</name>
</gene>
<dbReference type="InterPro" id="IPR000374">
    <property type="entry name" value="PC_trans"/>
</dbReference>
<dbReference type="EC" id="2.7.7.41" evidence="6 18"/>
<evidence type="ECO:0000256" key="16">
    <source>
        <dbReference type="ARBA" id="ARBA00023209"/>
    </source>
</evidence>
<evidence type="ECO:0000313" key="21">
    <source>
        <dbReference type="Proteomes" id="UP000029381"/>
    </source>
</evidence>
<comment type="subcellular location">
    <subcellularLocation>
        <location evidence="2">Cell membrane</location>
        <topology evidence="2">Multi-pass membrane protein</topology>
    </subcellularLocation>
</comment>
<dbReference type="AlphaFoldDB" id="A0A091C256"/>
<keyword evidence="10 18" id="KW-0808">Transferase</keyword>
<evidence type="ECO:0000313" key="20">
    <source>
        <dbReference type="EMBL" id="KFN90152.1"/>
    </source>
</evidence>